<dbReference type="SUPFAM" id="SSF52096">
    <property type="entry name" value="ClpP/crotonase"/>
    <property type="match status" value="1"/>
</dbReference>
<comment type="similarity">
    <text evidence="1 2">Belongs to the enoyl-CoA hydratase/isomerase family.</text>
</comment>
<dbReference type="Gene3D" id="1.10.12.10">
    <property type="entry name" value="Lyase 2-enoyl-coa Hydratase, Chain A, domain 2"/>
    <property type="match status" value="1"/>
</dbReference>
<dbReference type="Proteomes" id="UP001327093">
    <property type="component" value="Unassembled WGS sequence"/>
</dbReference>
<dbReference type="InterPro" id="IPR018376">
    <property type="entry name" value="Enoyl-CoA_hyd/isom_CS"/>
</dbReference>
<dbReference type="InterPro" id="IPR001753">
    <property type="entry name" value="Enoyl-CoA_hydra/iso"/>
</dbReference>
<proteinExistence type="inferred from homology"/>
<dbReference type="InterPro" id="IPR029045">
    <property type="entry name" value="ClpP/crotonase-like_dom_sf"/>
</dbReference>
<protein>
    <submittedName>
        <fullName evidence="3">Enoyl-CoA hydratase/isomerase family protein</fullName>
    </submittedName>
</protein>
<evidence type="ECO:0000256" key="1">
    <source>
        <dbReference type="ARBA" id="ARBA00005254"/>
    </source>
</evidence>
<evidence type="ECO:0000313" key="4">
    <source>
        <dbReference type="Proteomes" id="UP001327093"/>
    </source>
</evidence>
<name>A0ABU6AG20_9PSEU</name>
<dbReference type="CDD" id="cd06558">
    <property type="entry name" value="crotonase-like"/>
    <property type="match status" value="1"/>
</dbReference>
<accession>A0ABU6AG20</accession>
<dbReference type="EMBL" id="JAWLNX010000019">
    <property type="protein sequence ID" value="MEB3370511.1"/>
    <property type="molecule type" value="Genomic_DNA"/>
</dbReference>
<organism evidence="3 4">
    <name type="scientific">Saccharopolyspora mangrovi</name>
    <dbReference type="NCBI Taxonomy" id="3082379"/>
    <lineage>
        <taxon>Bacteria</taxon>
        <taxon>Bacillati</taxon>
        <taxon>Actinomycetota</taxon>
        <taxon>Actinomycetes</taxon>
        <taxon>Pseudonocardiales</taxon>
        <taxon>Pseudonocardiaceae</taxon>
        <taxon>Saccharopolyspora</taxon>
    </lineage>
</organism>
<dbReference type="PANTHER" id="PTHR42964">
    <property type="entry name" value="ENOYL-COA HYDRATASE"/>
    <property type="match status" value="1"/>
</dbReference>
<dbReference type="InterPro" id="IPR014748">
    <property type="entry name" value="Enoyl-CoA_hydra_C"/>
</dbReference>
<keyword evidence="4" id="KW-1185">Reference proteome</keyword>
<evidence type="ECO:0000256" key="2">
    <source>
        <dbReference type="RuleBase" id="RU003707"/>
    </source>
</evidence>
<reference evidence="3 4" key="1">
    <citation type="submission" date="2023-10" db="EMBL/GenBank/DDBJ databases">
        <title>Saccharopolyspora sp. nov., isolated from mangrove soil.</title>
        <authorList>
            <person name="Lu Y."/>
            <person name="Liu W."/>
        </authorList>
    </citation>
    <scope>NUCLEOTIDE SEQUENCE [LARGE SCALE GENOMIC DNA]</scope>
    <source>
        <strain evidence="3 4">S2-29</strain>
    </source>
</reference>
<dbReference type="InterPro" id="IPR051683">
    <property type="entry name" value="Enoyl-CoA_Hydratase/Isomerase"/>
</dbReference>
<dbReference type="PROSITE" id="PS00166">
    <property type="entry name" value="ENOYL_COA_HYDRATASE"/>
    <property type="match status" value="1"/>
</dbReference>
<dbReference type="PANTHER" id="PTHR42964:SF1">
    <property type="entry name" value="POLYKETIDE BIOSYNTHESIS ENOYL-COA HYDRATASE PKSH-RELATED"/>
    <property type="match status" value="1"/>
</dbReference>
<dbReference type="Gene3D" id="3.90.226.10">
    <property type="entry name" value="2-enoyl-CoA Hydratase, Chain A, domain 1"/>
    <property type="match status" value="1"/>
</dbReference>
<gene>
    <name evidence="3" type="ORF">R4I43_24200</name>
</gene>
<evidence type="ECO:0000313" key="3">
    <source>
        <dbReference type="EMBL" id="MEB3370511.1"/>
    </source>
</evidence>
<dbReference type="RefSeq" id="WP_324268044.1">
    <property type="nucleotide sequence ID" value="NZ_JAWLNX010000019.1"/>
</dbReference>
<comment type="caution">
    <text evidence="3">The sequence shown here is derived from an EMBL/GenBank/DDBJ whole genome shotgun (WGS) entry which is preliminary data.</text>
</comment>
<sequence>MFSRPEKLNCMSLGVYRELAERILHASADDTIDTIVIGGTGRAFTTGGDLKEILAARQQGRQSGIDVVHQYAEAALRLFDAIETSSKTVVAMVNGVCQAGGLGIVLAADYSMVSDRATFAAAEGKVGLADPFVAERLGVHIGLARARKLVLTAEQIDAATALQYGMISEVVGHDQLEERTTGFVDSLAEISPHSRALFKRSLNRLLPRFDREVMLRGNTGADATEGLTAFVERRTPLWPSFNPASG</sequence>
<dbReference type="Pfam" id="PF00378">
    <property type="entry name" value="ECH_1"/>
    <property type="match status" value="1"/>
</dbReference>